<dbReference type="EMBL" id="JAAALK010000289">
    <property type="protein sequence ID" value="KAG8048581.1"/>
    <property type="molecule type" value="Genomic_DNA"/>
</dbReference>
<dbReference type="AlphaFoldDB" id="A0A8J5R868"/>
<accession>A0A8J5R868</accession>
<gene>
    <name evidence="2" type="ORF">GUJ93_ZPchr0009g310</name>
</gene>
<dbReference type="Proteomes" id="UP000729402">
    <property type="component" value="Unassembled WGS sequence"/>
</dbReference>
<reference evidence="2" key="1">
    <citation type="journal article" date="2021" name="bioRxiv">
        <title>Whole Genome Assembly and Annotation of Northern Wild Rice, Zizania palustris L., Supports a Whole Genome Duplication in the Zizania Genus.</title>
        <authorList>
            <person name="Haas M."/>
            <person name="Kono T."/>
            <person name="Macchietto M."/>
            <person name="Millas R."/>
            <person name="McGilp L."/>
            <person name="Shao M."/>
            <person name="Duquette J."/>
            <person name="Hirsch C.N."/>
            <person name="Kimball J."/>
        </authorList>
    </citation>
    <scope>NUCLEOTIDE SEQUENCE</scope>
    <source>
        <tissue evidence="2">Fresh leaf tissue</tissue>
    </source>
</reference>
<name>A0A8J5R868_ZIZPA</name>
<evidence type="ECO:0000256" key="1">
    <source>
        <dbReference type="SAM" id="MobiDB-lite"/>
    </source>
</evidence>
<evidence type="ECO:0000313" key="2">
    <source>
        <dbReference type="EMBL" id="KAG8048581.1"/>
    </source>
</evidence>
<comment type="caution">
    <text evidence="2">The sequence shown here is derived from an EMBL/GenBank/DDBJ whole genome shotgun (WGS) entry which is preliminary data.</text>
</comment>
<organism evidence="2 3">
    <name type="scientific">Zizania palustris</name>
    <name type="common">Northern wild rice</name>
    <dbReference type="NCBI Taxonomy" id="103762"/>
    <lineage>
        <taxon>Eukaryota</taxon>
        <taxon>Viridiplantae</taxon>
        <taxon>Streptophyta</taxon>
        <taxon>Embryophyta</taxon>
        <taxon>Tracheophyta</taxon>
        <taxon>Spermatophyta</taxon>
        <taxon>Magnoliopsida</taxon>
        <taxon>Liliopsida</taxon>
        <taxon>Poales</taxon>
        <taxon>Poaceae</taxon>
        <taxon>BOP clade</taxon>
        <taxon>Oryzoideae</taxon>
        <taxon>Oryzeae</taxon>
        <taxon>Zizaniinae</taxon>
        <taxon>Zizania</taxon>
    </lineage>
</organism>
<proteinExistence type="predicted"/>
<sequence>MYARTRQSVPASTSIIEEEEEQVSGGEDDDDHYVADDLDIEDDFGQPPSSPQDCAPRNANESGHDDIEFDVD</sequence>
<feature type="region of interest" description="Disordered" evidence="1">
    <location>
        <begin position="1"/>
        <end position="72"/>
    </location>
</feature>
<protein>
    <submittedName>
        <fullName evidence="2">Uncharacterized protein</fullName>
    </submittedName>
</protein>
<reference evidence="2" key="2">
    <citation type="submission" date="2021-02" db="EMBL/GenBank/DDBJ databases">
        <authorList>
            <person name="Kimball J.A."/>
            <person name="Haas M.W."/>
            <person name="Macchietto M."/>
            <person name="Kono T."/>
            <person name="Duquette J."/>
            <person name="Shao M."/>
        </authorList>
    </citation>
    <scope>NUCLEOTIDE SEQUENCE</scope>
    <source>
        <tissue evidence="2">Fresh leaf tissue</tissue>
    </source>
</reference>
<feature type="compositionally biased region" description="Acidic residues" evidence="1">
    <location>
        <begin position="16"/>
        <end position="44"/>
    </location>
</feature>
<feature type="compositionally biased region" description="Polar residues" evidence="1">
    <location>
        <begin position="1"/>
        <end position="15"/>
    </location>
</feature>
<evidence type="ECO:0000313" key="3">
    <source>
        <dbReference type="Proteomes" id="UP000729402"/>
    </source>
</evidence>
<keyword evidence="3" id="KW-1185">Reference proteome</keyword>